<name>A0AAE0Y4C7_9GAST</name>
<dbReference type="EMBL" id="JAWDGP010006973">
    <property type="protein sequence ID" value="KAK3732327.1"/>
    <property type="molecule type" value="Genomic_DNA"/>
</dbReference>
<evidence type="ECO:0000256" key="1">
    <source>
        <dbReference type="SAM" id="MobiDB-lite"/>
    </source>
</evidence>
<accession>A0AAE0Y4C7</accession>
<evidence type="ECO:0000313" key="3">
    <source>
        <dbReference type="Proteomes" id="UP001283361"/>
    </source>
</evidence>
<protein>
    <submittedName>
        <fullName evidence="2">Uncharacterized protein</fullName>
    </submittedName>
</protein>
<sequence length="66" mass="7250">MSALLESSGERRCAVGGKQGGQSVQCTAFDLAWKLRVLGPLVVKDVIRHLVALWLLCPDCLNRWIA</sequence>
<comment type="caution">
    <text evidence="2">The sequence shown here is derived from an EMBL/GenBank/DDBJ whole genome shotgun (WGS) entry which is preliminary data.</text>
</comment>
<organism evidence="2 3">
    <name type="scientific">Elysia crispata</name>
    <name type="common">lettuce slug</name>
    <dbReference type="NCBI Taxonomy" id="231223"/>
    <lineage>
        <taxon>Eukaryota</taxon>
        <taxon>Metazoa</taxon>
        <taxon>Spiralia</taxon>
        <taxon>Lophotrochozoa</taxon>
        <taxon>Mollusca</taxon>
        <taxon>Gastropoda</taxon>
        <taxon>Heterobranchia</taxon>
        <taxon>Euthyneura</taxon>
        <taxon>Panpulmonata</taxon>
        <taxon>Sacoglossa</taxon>
        <taxon>Placobranchoidea</taxon>
        <taxon>Plakobranchidae</taxon>
        <taxon>Elysia</taxon>
    </lineage>
</organism>
<feature type="region of interest" description="Disordered" evidence="1">
    <location>
        <begin position="1"/>
        <end position="21"/>
    </location>
</feature>
<dbReference type="AlphaFoldDB" id="A0AAE0Y4C7"/>
<reference evidence="2" key="1">
    <citation type="journal article" date="2023" name="G3 (Bethesda)">
        <title>A reference genome for the long-term kleptoplast-retaining sea slug Elysia crispata morphotype clarki.</title>
        <authorList>
            <person name="Eastman K.E."/>
            <person name="Pendleton A.L."/>
            <person name="Shaikh M.A."/>
            <person name="Suttiyut T."/>
            <person name="Ogas R."/>
            <person name="Tomko P."/>
            <person name="Gavelis G."/>
            <person name="Widhalm J.R."/>
            <person name="Wisecaver J.H."/>
        </authorList>
    </citation>
    <scope>NUCLEOTIDE SEQUENCE</scope>
    <source>
        <strain evidence="2">ECLA1</strain>
    </source>
</reference>
<gene>
    <name evidence="2" type="ORF">RRG08_055910</name>
</gene>
<proteinExistence type="predicted"/>
<dbReference type="Proteomes" id="UP001283361">
    <property type="component" value="Unassembled WGS sequence"/>
</dbReference>
<keyword evidence="3" id="KW-1185">Reference proteome</keyword>
<evidence type="ECO:0000313" key="2">
    <source>
        <dbReference type="EMBL" id="KAK3732327.1"/>
    </source>
</evidence>